<dbReference type="InterPro" id="IPR000120">
    <property type="entry name" value="Amidase"/>
</dbReference>
<dbReference type="Gene3D" id="3.90.1300.10">
    <property type="entry name" value="Amidase signature (AS) domain"/>
    <property type="match status" value="1"/>
</dbReference>
<evidence type="ECO:0000256" key="1">
    <source>
        <dbReference type="ARBA" id="ARBA00009199"/>
    </source>
</evidence>
<feature type="domain" description="Amidase" evidence="3">
    <location>
        <begin position="28"/>
        <end position="425"/>
    </location>
</feature>
<evidence type="ECO:0000256" key="2">
    <source>
        <dbReference type="SAM" id="MobiDB-lite"/>
    </source>
</evidence>
<gene>
    <name evidence="4" type="ORF">PQR57_28265</name>
</gene>
<dbReference type="InterPro" id="IPR036928">
    <property type="entry name" value="AS_sf"/>
</dbReference>
<comment type="similarity">
    <text evidence="1">Belongs to the amidase family.</text>
</comment>
<sequence>MNHSSPSPGIREIRDAIRTGTRTVEQTVQQAFDAAQQLQPELQAFIHLPASPIVNRADRDAPLAGVPVGIKDLIDTVDMPTAYGSPAYEGRRPDQDAWVVARLREAGATILGKTVTTEFAWRQPGATTNPWNSDHTPGGSSSGSAAAVAAGIVPLALGTQTFGSVIRPAAYCGVVGVKPSYGTIARTGVLPLSASLDHLGVFTANVADAVHALAILAGSDADDPHASHNSRQGKVPGDAAKRPPRIGVLREQIGGPIDKAQQHVLNQLALRLRADGAEIVAADLPAELADAARHASILLAVEAALTHGELVDRSPALVSASITALVEEGRALPATEYAKAKALQIKMALRFDRWLTEAARLDALLVAPASGEAPLGLDYTGDAAFCTPWTFLGVPAVTLPVGFGPGGLPLGVQLVGASQHDAALLSLAEWAEGRTGWNIAVASRCGQLRCVQQV</sequence>
<dbReference type="Pfam" id="PF01425">
    <property type="entry name" value="Amidase"/>
    <property type="match status" value="1"/>
</dbReference>
<keyword evidence="5" id="KW-1185">Reference proteome</keyword>
<evidence type="ECO:0000313" key="5">
    <source>
        <dbReference type="Proteomes" id="UP001629230"/>
    </source>
</evidence>
<dbReference type="InterPro" id="IPR023631">
    <property type="entry name" value="Amidase_dom"/>
</dbReference>
<dbReference type="EMBL" id="JAQQEZ010000024">
    <property type="protein sequence ID" value="MFM0004903.1"/>
    <property type="molecule type" value="Genomic_DNA"/>
</dbReference>
<dbReference type="PANTHER" id="PTHR11895">
    <property type="entry name" value="TRANSAMIDASE"/>
    <property type="match status" value="1"/>
</dbReference>
<organism evidence="4 5">
    <name type="scientific">Paraburkholderia dipogonis</name>
    <dbReference type="NCBI Taxonomy" id="1211383"/>
    <lineage>
        <taxon>Bacteria</taxon>
        <taxon>Pseudomonadati</taxon>
        <taxon>Pseudomonadota</taxon>
        <taxon>Betaproteobacteria</taxon>
        <taxon>Burkholderiales</taxon>
        <taxon>Burkholderiaceae</taxon>
        <taxon>Paraburkholderia</taxon>
    </lineage>
</organism>
<feature type="region of interest" description="Disordered" evidence="2">
    <location>
        <begin position="222"/>
        <end position="241"/>
    </location>
</feature>
<evidence type="ECO:0000313" key="4">
    <source>
        <dbReference type="EMBL" id="MFM0004903.1"/>
    </source>
</evidence>
<dbReference type="RefSeq" id="WP_408179726.1">
    <property type="nucleotide sequence ID" value="NZ_JAQQEZ010000024.1"/>
</dbReference>
<dbReference type="Proteomes" id="UP001629230">
    <property type="component" value="Unassembled WGS sequence"/>
</dbReference>
<comment type="caution">
    <text evidence="4">The sequence shown here is derived from an EMBL/GenBank/DDBJ whole genome shotgun (WGS) entry which is preliminary data.</text>
</comment>
<evidence type="ECO:0000259" key="3">
    <source>
        <dbReference type="Pfam" id="PF01425"/>
    </source>
</evidence>
<name>A0ABW9AXA6_9BURK</name>
<reference evidence="4 5" key="1">
    <citation type="journal article" date="2024" name="Chem. Sci.">
        <title>Discovery of megapolipeptins by genome mining of a Burkholderiales bacteria collection.</title>
        <authorList>
            <person name="Paulo B.S."/>
            <person name="Recchia M.J.J."/>
            <person name="Lee S."/>
            <person name="Fergusson C.H."/>
            <person name="Romanowski S.B."/>
            <person name="Hernandez A."/>
            <person name="Krull N."/>
            <person name="Liu D.Y."/>
            <person name="Cavanagh H."/>
            <person name="Bos A."/>
            <person name="Gray C.A."/>
            <person name="Murphy B.T."/>
            <person name="Linington R.G."/>
            <person name="Eustaquio A.S."/>
        </authorList>
    </citation>
    <scope>NUCLEOTIDE SEQUENCE [LARGE SCALE GENOMIC DNA]</scope>
    <source>
        <strain evidence="4 5">RL17-350-BIC-A</strain>
    </source>
</reference>
<dbReference type="PANTHER" id="PTHR11895:SF7">
    <property type="entry name" value="GLUTAMYL-TRNA(GLN) AMIDOTRANSFERASE SUBUNIT A, MITOCHONDRIAL"/>
    <property type="match status" value="1"/>
</dbReference>
<proteinExistence type="inferred from homology"/>
<dbReference type="SUPFAM" id="SSF75304">
    <property type="entry name" value="Amidase signature (AS) enzymes"/>
    <property type="match status" value="1"/>
</dbReference>
<protein>
    <submittedName>
        <fullName evidence="4">Amidase</fullName>
    </submittedName>
</protein>
<accession>A0ABW9AXA6</accession>